<proteinExistence type="predicted"/>
<accession>A0A0A9FUP9</accession>
<dbReference type="EMBL" id="GBRH01183855">
    <property type="protein sequence ID" value="JAE14041.1"/>
    <property type="molecule type" value="Transcribed_RNA"/>
</dbReference>
<reference evidence="1" key="1">
    <citation type="submission" date="2014-09" db="EMBL/GenBank/DDBJ databases">
        <authorList>
            <person name="Magalhaes I.L.F."/>
            <person name="Oliveira U."/>
            <person name="Santos F.R."/>
            <person name="Vidigal T.H.D.A."/>
            <person name="Brescovit A.D."/>
            <person name="Santos A.J."/>
        </authorList>
    </citation>
    <scope>NUCLEOTIDE SEQUENCE</scope>
    <source>
        <tissue evidence="1">Shoot tissue taken approximately 20 cm above the soil surface</tissue>
    </source>
</reference>
<evidence type="ECO:0000313" key="1">
    <source>
        <dbReference type="EMBL" id="JAE14041.1"/>
    </source>
</evidence>
<protein>
    <submittedName>
        <fullName evidence="1">Uncharacterized protein</fullName>
    </submittedName>
</protein>
<dbReference type="AlphaFoldDB" id="A0A0A9FUP9"/>
<organism evidence="1">
    <name type="scientific">Arundo donax</name>
    <name type="common">Giant reed</name>
    <name type="synonym">Donax arundinaceus</name>
    <dbReference type="NCBI Taxonomy" id="35708"/>
    <lineage>
        <taxon>Eukaryota</taxon>
        <taxon>Viridiplantae</taxon>
        <taxon>Streptophyta</taxon>
        <taxon>Embryophyta</taxon>
        <taxon>Tracheophyta</taxon>
        <taxon>Spermatophyta</taxon>
        <taxon>Magnoliopsida</taxon>
        <taxon>Liliopsida</taxon>
        <taxon>Poales</taxon>
        <taxon>Poaceae</taxon>
        <taxon>PACMAD clade</taxon>
        <taxon>Arundinoideae</taxon>
        <taxon>Arundineae</taxon>
        <taxon>Arundo</taxon>
    </lineage>
</organism>
<name>A0A0A9FUP9_ARUDO</name>
<sequence length="64" mass="6697">MLLAASPSTAITMCGSSLTAELSASPPSSCSTSMTRLLDGLLMHSHLKKLPDLYALDWREGGSS</sequence>
<reference evidence="1" key="2">
    <citation type="journal article" date="2015" name="Data Brief">
        <title>Shoot transcriptome of the giant reed, Arundo donax.</title>
        <authorList>
            <person name="Barrero R.A."/>
            <person name="Guerrero F.D."/>
            <person name="Moolhuijzen P."/>
            <person name="Goolsby J.A."/>
            <person name="Tidwell J."/>
            <person name="Bellgard S.E."/>
            <person name="Bellgard M.I."/>
        </authorList>
    </citation>
    <scope>NUCLEOTIDE SEQUENCE</scope>
    <source>
        <tissue evidence="1">Shoot tissue taken approximately 20 cm above the soil surface</tissue>
    </source>
</reference>